<gene>
    <name evidence="3" type="ORF">TM35_000301430</name>
</gene>
<reference evidence="3 4" key="1">
    <citation type="submission" date="2017-03" db="EMBL/GenBank/DDBJ databases">
        <title>An alternative strategy for trypanosome survival in the mammalian bloodstream revealed through genome and transcriptome analysis of the ubiquitous bovine parasite Trypanosoma (Megatrypanum) theileri.</title>
        <authorList>
            <person name="Kelly S."/>
            <person name="Ivens A."/>
            <person name="Mott A."/>
            <person name="O'Neill E."/>
            <person name="Emms D."/>
            <person name="Macleod O."/>
            <person name="Voorheis P."/>
            <person name="Matthews J."/>
            <person name="Matthews K."/>
            <person name="Carrington M."/>
        </authorList>
    </citation>
    <scope>NUCLEOTIDE SEQUENCE [LARGE SCALE GENOMIC DNA]</scope>
    <source>
        <strain evidence="3">Edinburgh</strain>
    </source>
</reference>
<accession>A0A1X0NNL9</accession>
<keyword evidence="1" id="KW-0175">Coiled coil</keyword>
<organism evidence="3 4">
    <name type="scientific">Trypanosoma theileri</name>
    <dbReference type="NCBI Taxonomy" id="67003"/>
    <lineage>
        <taxon>Eukaryota</taxon>
        <taxon>Discoba</taxon>
        <taxon>Euglenozoa</taxon>
        <taxon>Kinetoplastea</taxon>
        <taxon>Metakinetoplastina</taxon>
        <taxon>Trypanosomatida</taxon>
        <taxon>Trypanosomatidae</taxon>
        <taxon>Trypanosoma</taxon>
    </lineage>
</organism>
<dbReference type="EMBL" id="NBCO01000030">
    <property type="protein sequence ID" value="ORC86103.1"/>
    <property type="molecule type" value="Genomic_DNA"/>
</dbReference>
<feature type="compositionally biased region" description="Polar residues" evidence="2">
    <location>
        <begin position="262"/>
        <end position="276"/>
    </location>
</feature>
<feature type="compositionally biased region" description="Basic and acidic residues" evidence="2">
    <location>
        <begin position="232"/>
        <end position="241"/>
    </location>
</feature>
<keyword evidence="4" id="KW-1185">Reference proteome</keyword>
<feature type="region of interest" description="Disordered" evidence="2">
    <location>
        <begin position="232"/>
        <end position="302"/>
    </location>
</feature>
<dbReference type="RefSeq" id="XP_028880169.1">
    <property type="nucleotide sequence ID" value="XM_029028466.1"/>
</dbReference>
<dbReference type="OrthoDB" id="273694at2759"/>
<dbReference type="GeneID" id="39988246"/>
<feature type="compositionally biased region" description="Basic and acidic residues" evidence="2">
    <location>
        <begin position="1062"/>
        <end position="1071"/>
    </location>
</feature>
<dbReference type="VEuPathDB" id="TriTrypDB:TM35_000301430"/>
<name>A0A1X0NNL9_9TRYP</name>
<sequence>MDPLNPLNPVQFYSRSATAERCSSSSSVQASIGMLSVGATQPRSRAQESINSSSIIQSRDAWKHNRNVQGKSMDPLMNRLQYQYPMKPNEYLYGKVPHASEEPSASMRKQTVEKAENSMKAVQDETVSMLSRYLPRITTAQPTSDSLSIDKQGSTDEKFVDDRITPKTLQALLQKGCNIATKFAGQKSAKRRHLPVEEKISPNAHMEALRTQVKRLEPPFVEYMLQAKVFDRSRSENDPTPREVLPITSILSKEKKKEQASPDESNSKLITSSSSPLRKKENKSQRRLSMVSSNSSSLSADEANTTLRVPLTRSTNVGDDSGIIEQLVAYAAARRRPSLGSSDPSKSHSGIPSCHPSYKPIFSALDAVLSVSKEYEKVQQTWPGGTAMHVSATRQGIINRITSLESSRVPRDLWVTIHSPTFPGSRRHWEHDVEKVVGRIPAKSSLLFPAVKATGRAQVYLLGDTLDRMFQDIPDALAVLADKNIAQRLLPEPANDESINNKSSRDVERLLNPEALQESDTAHVQYVEAAKHIMEIVDIGLVELVRQIAGSCAERGALLDALRLVITDVTSSALWLLGYCKEQARHEAKARRDLIVDFKKDVEDAVLLREEVRNMRVEVENLRRANGELEGKASKYDTLMERLQLKDKNFSKHSPEHHLSLLMELEESYTHLTTKGLEELYDMSNVLFDEKDKVGDAPTTQMNNLKINETVLAKNELYIESYRLLSALTDALQAVDGACQPLYESLTLPKPTSTVNVASMKWADIARVVGSFEAEKKHRQHVFDVFSRWNAIQDSNDHPTRISSSTGRVTYAEDGENNKQRDLPITAGEGGKEEGDVIKGTTTTMNEIQTIDSKSPQGKITQRRRLRPITRADLMSMGITDCTPEEVNALYDLNLDMANYLRPTWIPPGEYELTAKVIRDMVHDVSDSLRHITLRMNSLASSTLLKDSLKPLPRPPERPDDPCSLCGRRDTVAMEKRNKGEALQRVAMEVQRRYEELMKKCQKAEADRENYHRDLQRFQIREKRQVQEWVQRESELRQANAALVEENREMAQRIFLLMQQVKGEESHHSDSSDSQSDSSHGSAGSTHTRNV</sequence>
<proteinExistence type="predicted"/>
<dbReference type="Proteomes" id="UP000192257">
    <property type="component" value="Unassembled WGS sequence"/>
</dbReference>
<comment type="caution">
    <text evidence="3">The sequence shown here is derived from an EMBL/GenBank/DDBJ whole genome shotgun (WGS) entry which is preliminary data.</text>
</comment>
<feature type="coiled-coil region" evidence="1">
    <location>
        <begin position="605"/>
        <end position="632"/>
    </location>
</feature>
<feature type="region of interest" description="Disordered" evidence="2">
    <location>
        <begin position="1059"/>
        <end position="1091"/>
    </location>
</feature>
<evidence type="ECO:0000256" key="1">
    <source>
        <dbReference type="SAM" id="Coils"/>
    </source>
</evidence>
<evidence type="ECO:0000256" key="2">
    <source>
        <dbReference type="SAM" id="MobiDB-lite"/>
    </source>
</evidence>
<dbReference type="AlphaFoldDB" id="A0A1X0NNL9"/>
<evidence type="ECO:0000313" key="4">
    <source>
        <dbReference type="Proteomes" id="UP000192257"/>
    </source>
</evidence>
<feature type="region of interest" description="Disordered" evidence="2">
    <location>
        <begin position="813"/>
        <end position="837"/>
    </location>
</feature>
<feature type="compositionally biased region" description="Low complexity" evidence="2">
    <location>
        <begin position="287"/>
        <end position="299"/>
    </location>
</feature>
<protein>
    <submittedName>
        <fullName evidence="3">Uncharacterized protein</fullName>
    </submittedName>
</protein>
<feature type="coiled-coil region" evidence="1">
    <location>
        <begin position="980"/>
        <end position="1021"/>
    </location>
</feature>
<feature type="compositionally biased region" description="Low complexity" evidence="2">
    <location>
        <begin position="1072"/>
        <end position="1085"/>
    </location>
</feature>
<evidence type="ECO:0000313" key="3">
    <source>
        <dbReference type="EMBL" id="ORC86103.1"/>
    </source>
</evidence>